<dbReference type="RefSeq" id="WP_061074125.1">
    <property type="nucleotide sequence ID" value="NZ_CP014060.2"/>
</dbReference>
<feature type="transmembrane region" description="Helical" evidence="1">
    <location>
        <begin position="153"/>
        <end position="174"/>
    </location>
</feature>
<accession>A0A0X8P4Q9</accession>
<protein>
    <submittedName>
        <fullName evidence="2">HdeD family acid-resistance protein</fullName>
    </submittedName>
</protein>
<keyword evidence="1" id="KW-1133">Transmembrane helix</keyword>
<dbReference type="InterPro" id="IPR052712">
    <property type="entry name" value="Acid_resist_chaperone_HdeD"/>
</dbReference>
<dbReference type="PANTHER" id="PTHR34989:SF1">
    <property type="entry name" value="PROTEIN HDED"/>
    <property type="match status" value="1"/>
</dbReference>
<name>A0A0X8P4Q9_ALCXX</name>
<dbReference type="GO" id="GO:0005886">
    <property type="term" value="C:plasma membrane"/>
    <property type="evidence" value="ECO:0007669"/>
    <property type="project" value="TreeGrafter"/>
</dbReference>
<dbReference type="Pfam" id="PF03729">
    <property type="entry name" value="DUF308"/>
    <property type="match status" value="1"/>
</dbReference>
<evidence type="ECO:0000313" key="3">
    <source>
        <dbReference type="Proteomes" id="UP000060602"/>
    </source>
</evidence>
<feature type="transmembrane region" description="Helical" evidence="1">
    <location>
        <begin position="71"/>
        <end position="91"/>
    </location>
</feature>
<reference evidence="3" key="1">
    <citation type="submission" date="2015-12" db="EMBL/GenBank/DDBJ databases">
        <title>FDA dAtabase for Regulatory Grade micrObial Sequences (FDA-ARGOS): Supporting development and validation of Infectious Disease Dx tests.</title>
        <authorList>
            <person name="Case J."/>
            <person name="Tallon L."/>
            <person name="Sadzewicz L."/>
            <person name="Sengamalay N."/>
            <person name="Ott S."/>
            <person name="Godinez A."/>
            <person name="Nagaraj S."/>
            <person name="Nadendla S."/>
            <person name="Sichtig H."/>
        </authorList>
    </citation>
    <scope>NUCLEOTIDE SEQUENCE [LARGE SCALE GENOMIC DNA]</scope>
    <source>
        <strain evidence="3">FDAARGOS_147</strain>
    </source>
</reference>
<dbReference type="EMBL" id="CP014060">
    <property type="protein sequence ID" value="AMG39852.1"/>
    <property type="molecule type" value="Genomic_DNA"/>
</dbReference>
<keyword evidence="1" id="KW-0472">Membrane</keyword>
<proteinExistence type="predicted"/>
<keyword evidence="1" id="KW-0812">Transmembrane</keyword>
<dbReference type="Proteomes" id="UP000060602">
    <property type="component" value="Chromosome"/>
</dbReference>
<evidence type="ECO:0000256" key="1">
    <source>
        <dbReference type="SAM" id="Phobius"/>
    </source>
</evidence>
<feature type="transmembrane region" description="Helical" evidence="1">
    <location>
        <begin position="129"/>
        <end position="147"/>
    </location>
</feature>
<feature type="transmembrane region" description="Helical" evidence="1">
    <location>
        <begin position="14"/>
        <end position="33"/>
    </location>
</feature>
<evidence type="ECO:0000313" key="2">
    <source>
        <dbReference type="EMBL" id="AMG39852.1"/>
    </source>
</evidence>
<organism evidence="2 3">
    <name type="scientific">Alcaligenes xylosoxydans xylosoxydans</name>
    <name type="common">Achromobacter xylosoxidans</name>
    <dbReference type="NCBI Taxonomy" id="85698"/>
    <lineage>
        <taxon>Bacteria</taxon>
        <taxon>Pseudomonadati</taxon>
        <taxon>Pseudomonadota</taxon>
        <taxon>Betaproteobacteria</taxon>
        <taxon>Burkholderiales</taxon>
        <taxon>Alcaligenaceae</taxon>
        <taxon>Achromobacter</taxon>
    </lineage>
</organism>
<dbReference type="PANTHER" id="PTHR34989">
    <property type="entry name" value="PROTEIN HDED"/>
    <property type="match status" value="1"/>
</dbReference>
<dbReference type="AlphaFoldDB" id="A0A0X8P4Q9"/>
<feature type="transmembrane region" description="Helical" evidence="1">
    <location>
        <begin position="39"/>
        <end position="59"/>
    </location>
</feature>
<gene>
    <name evidence="2" type="ORF">AL504_29990</name>
</gene>
<feature type="transmembrane region" description="Helical" evidence="1">
    <location>
        <begin position="97"/>
        <end position="117"/>
    </location>
</feature>
<sequence length="184" mass="19887">MLDSRVVDQIGRHWGWVALRGVVAILFGLMAMFMPAITLSALVLVWGAFALADGVLALIAGIRIRDRGRPLWALIVVGLLGVGAGIATFLWPGLTALVLLYIIAFWALVAGVFQVIAAIRLRKDIRNEWFLGLSGLVSILFGAMLAMQPGAGALALVWVIGIYAVFFGILLLVFSLRLKQHRAP</sequence>
<dbReference type="InterPro" id="IPR005325">
    <property type="entry name" value="DUF308_memb"/>
</dbReference>